<accession>A0A7C5QX70</accession>
<dbReference type="EMBL" id="DRMJ01000429">
    <property type="protein sequence ID" value="HHL43578.1"/>
    <property type="molecule type" value="Genomic_DNA"/>
</dbReference>
<name>A0A7C5QX70_9PROT</name>
<evidence type="ECO:0000313" key="1">
    <source>
        <dbReference type="EMBL" id="HHL43578.1"/>
    </source>
</evidence>
<dbReference type="AlphaFoldDB" id="A0A7C5QX70"/>
<reference evidence="1" key="1">
    <citation type="journal article" date="2020" name="mSystems">
        <title>Genome- and Community-Level Interaction Insights into Carbon Utilization and Element Cycling Functions of Hydrothermarchaeota in Hydrothermal Sediment.</title>
        <authorList>
            <person name="Zhou Z."/>
            <person name="Liu Y."/>
            <person name="Xu W."/>
            <person name="Pan J."/>
            <person name="Luo Z.H."/>
            <person name="Li M."/>
        </authorList>
    </citation>
    <scope>NUCLEOTIDE SEQUENCE [LARGE SCALE GENOMIC DNA]</scope>
    <source>
        <strain evidence="1">HyVt-485</strain>
    </source>
</reference>
<sequence>MDSQPLRHLFGLLVDHTVSVSDDLSMALQPIGSLIALNKETRETEIYNIKLHTFLRQNDEHLGDQSMRGTYVSTEELAAKQVELLDKIRKYLITDEPDQ</sequence>
<comment type="caution">
    <text evidence="1">The sequence shown here is derived from an EMBL/GenBank/DDBJ whole genome shotgun (WGS) entry which is preliminary data.</text>
</comment>
<proteinExistence type="predicted"/>
<dbReference type="Proteomes" id="UP000885830">
    <property type="component" value="Unassembled WGS sequence"/>
</dbReference>
<organism evidence="1">
    <name type="scientific">Hellea balneolensis</name>
    <dbReference type="NCBI Taxonomy" id="287478"/>
    <lineage>
        <taxon>Bacteria</taxon>
        <taxon>Pseudomonadati</taxon>
        <taxon>Pseudomonadota</taxon>
        <taxon>Alphaproteobacteria</taxon>
        <taxon>Maricaulales</taxon>
        <taxon>Robiginitomaculaceae</taxon>
        <taxon>Hellea</taxon>
    </lineage>
</organism>
<gene>
    <name evidence="1" type="ORF">ENJ42_08175</name>
</gene>
<protein>
    <submittedName>
        <fullName evidence="1">Uncharacterized protein</fullName>
    </submittedName>
</protein>